<feature type="signal peptide" evidence="1">
    <location>
        <begin position="1"/>
        <end position="23"/>
    </location>
</feature>
<dbReference type="PROSITE" id="PS51257">
    <property type="entry name" value="PROKAR_LIPOPROTEIN"/>
    <property type="match status" value="1"/>
</dbReference>
<comment type="caution">
    <text evidence="2">The sequence shown here is derived from an EMBL/GenBank/DDBJ whole genome shotgun (WGS) entry which is preliminary data.</text>
</comment>
<dbReference type="AlphaFoldDB" id="A0A9X2G937"/>
<sequence length="227" mass="23406">MRGTRNGLRVVAALCSVALAGCAGSDGAGSDGARLRDAGFAEVLALPAATADHAWYPESVTAALPSVRYVEAGEAHACELTAVGRFTDWVASEPDEVGQAMIDLTFAVDEVVDALGDPPLEGRSVTVHVGVDGAADVERVADELVALGDVVLFLTHVGPEPWPPPEWVVVFDDMFLGDVHDDGSVTWPVVDAVAAAGPGDARPRLDVSTLDELRAAAPSSLVVDVSG</sequence>
<evidence type="ECO:0000313" key="3">
    <source>
        <dbReference type="Proteomes" id="UP001139493"/>
    </source>
</evidence>
<feature type="chain" id="PRO_5040746367" evidence="1">
    <location>
        <begin position="24"/>
        <end position="227"/>
    </location>
</feature>
<name>A0A9X2G937_9MICO</name>
<evidence type="ECO:0000256" key="1">
    <source>
        <dbReference type="SAM" id="SignalP"/>
    </source>
</evidence>
<keyword evidence="3" id="KW-1185">Reference proteome</keyword>
<keyword evidence="1" id="KW-0732">Signal</keyword>
<gene>
    <name evidence="2" type="ORF">APR03_002790</name>
</gene>
<proteinExistence type="predicted"/>
<reference evidence="2" key="1">
    <citation type="submission" date="2022-06" db="EMBL/GenBank/DDBJ databases">
        <title>Genomic Encyclopedia of Archaeal and Bacterial Type Strains, Phase II (KMG-II): from individual species to whole genera.</title>
        <authorList>
            <person name="Goeker M."/>
        </authorList>
    </citation>
    <scope>NUCLEOTIDE SEQUENCE</scope>
    <source>
        <strain evidence="2">DSM 26652</strain>
    </source>
</reference>
<protein>
    <submittedName>
        <fullName evidence="2">Uncharacterized protein</fullName>
    </submittedName>
</protein>
<evidence type="ECO:0000313" key="2">
    <source>
        <dbReference type="EMBL" id="MCP2265434.1"/>
    </source>
</evidence>
<accession>A0A9X2G937</accession>
<dbReference type="EMBL" id="JAMTCS010000008">
    <property type="protein sequence ID" value="MCP2265434.1"/>
    <property type="molecule type" value="Genomic_DNA"/>
</dbReference>
<organism evidence="2 3">
    <name type="scientific">Promicromonospora thailandica</name>
    <dbReference type="NCBI Taxonomy" id="765201"/>
    <lineage>
        <taxon>Bacteria</taxon>
        <taxon>Bacillati</taxon>
        <taxon>Actinomycetota</taxon>
        <taxon>Actinomycetes</taxon>
        <taxon>Micrococcales</taxon>
        <taxon>Promicromonosporaceae</taxon>
        <taxon>Promicromonospora</taxon>
    </lineage>
</organism>
<dbReference type="Proteomes" id="UP001139493">
    <property type="component" value="Unassembled WGS sequence"/>
</dbReference>
<dbReference type="RefSeq" id="WP_253836576.1">
    <property type="nucleotide sequence ID" value="NZ_JAMTCS010000008.1"/>
</dbReference>